<dbReference type="STRING" id="1543381.LF63_0109295"/>
<feature type="coiled-coil region" evidence="7">
    <location>
        <begin position="30"/>
        <end position="71"/>
    </location>
</feature>
<organism evidence="8 10">
    <name type="scientific">Oleiagrimonas soli</name>
    <dbReference type="NCBI Taxonomy" id="1543381"/>
    <lineage>
        <taxon>Bacteria</taxon>
        <taxon>Pseudomonadati</taxon>
        <taxon>Pseudomonadota</taxon>
        <taxon>Gammaproteobacteria</taxon>
        <taxon>Lysobacterales</taxon>
        <taxon>Rhodanobacteraceae</taxon>
        <taxon>Oleiagrimonas</taxon>
    </lineage>
</organism>
<dbReference type="AlphaFoldDB" id="A0A099CVB5"/>
<evidence type="ECO:0000256" key="5">
    <source>
        <dbReference type="ARBA" id="ARBA00023136"/>
    </source>
</evidence>
<dbReference type="RefSeq" id="WP_043101262.1">
    <property type="nucleotide sequence ID" value="NZ_JACHET010000001.1"/>
</dbReference>
<dbReference type="InterPro" id="IPR007060">
    <property type="entry name" value="FtsL/DivIC"/>
</dbReference>
<reference evidence="8 10" key="1">
    <citation type="submission" date="2014-09" db="EMBL/GenBank/DDBJ databases">
        <title>Xanthomonadaceae 3.5X direct submission.</title>
        <authorList>
            <person name="Fang T."/>
            <person name="Wang H."/>
        </authorList>
    </citation>
    <scope>NUCLEOTIDE SEQUENCE [LARGE SCALE GENOMIC DNA]</scope>
    <source>
        <strain evidence="8 10">3.5X</strain>
    </source>
</reference>
<evidence type="ECO:0000256" key="3">
    <source>
        <dbReference type="ARBA" id="ARBA00022692"/>
    </source>
</evidence>
<dbReference type="Proteomes" id="UP000560000">
    <property type="component" value="Unassembled WGS sequence"/>
</dbReference>
<evidence type="ECO:0000313" key="10">
    <source>
        <dbReference type="Proteomes" id="UP000029708"/>
    </source>
</evidence>
<keyword evidence="2 7" id="KW-0132">Cell division</keyword>
<evidence type="ECO:0000313" key="9">
    <source>
        <dbReference type="EMBL" id="MBB6183010.1"/>
    </source>
</evidence>
<comment type="function">
    <text evidence="7">Essential cell division protein. May link together the upstream cell division proteins, which are predominantly cytoplasmic, with the downstream cell division proteins, which are predominantly periplasmic.</text>
</comment>
<feature type="topological domain" description="Cytoplasmic" evidence="7">
    <location>
        <begin position="1"/>
        <end position="4"/>
    </location>
</feature>
<dbReference type="GO" id="GO:0032153">
    <property type="term" value="C:cell division site"/>
    <property type="evidence" value="ECO:0007669"/>
    <property type="project" value="UniProtKB-UniRule"/>
</dbReference>
<evidence type="ECO:0000256" key="6">
    <source>
        <dbReference type="ARBA" id="ARBA00023306"/>
    </source>
</evidence>
<dbReference type="Pfam" id="PF04977">
    <property type="entry name" value="DivIC"/>
    <property type="match status" value="1"/>
</dbReference>
<keyword evidence="1 7" id="KW-1003">Cell membrane</keyword>
<comment type="subcellular location">
    <subcellularLocation>
        <location evidence="7">Cell inner membrane</location>
        <topology evidence="7">Single-pass type II membrane protein</topology>
    </subcellularLocation>
    <text evidence="7">Localizes to the division septum.</text>
</comment>
<name>A0A099CVB5_9GAMM</name>
<evidence type="ECO:0000256" key="4">
    <source>
        <dbReference type="ARBA" id="ARBA00022989"/>
    </source>
</evidence>
<protein>
    <recommendedName>
        <fullName evidence="7">Cell division protein FtsB</fullName>
    </recommendedName>
</protein>
<keyword evidence="10" id="KW-1185">Reference proteome</keyword>
<dbReference type="PANTHER" id="PTHR37485:SF1">
    <property type="entry name" value="CELL DIVISION PROTEIN FTSB"/>
    <property type="match status" value="1"/>
</dbReference>
<dbReference type="HAMAP" id="MF_00599">
    <property type="entry name" value="FtsB"/>
    <property type="match status" value="1"/>
</dbReference>
<keyword evidence="4 7" id="KW-1133">Transmembrane helix</keyword>
<dbReference type="EMBL" id="JACHET010000001">
    <property type="protein sequence ID" value="MBB6183010.1"/>
    <property type="molecule type" value="Genomic_DNA"/>
</dbReference>
<accession>A0A099CVB5</accession>
<dbReference type="GO" id="GO:0005886">
    <property type="term" value="C:plasma membrane"/>
    <property type="evidence" value="ECO:0007669"/>
    <property type="project" value="UniProtKB-SubCell"/>
</dbReference>
<dbReference type="InterPro" id="IPR023081">
    <property type="entry name" value="Cell_div_FtsB"/>
</dbReference>
<dbReference type="NCBIfam" id="NF002058">
    <property type="entry name" value="PRK00888.1"/>
    <property type="match status" value="1"/>
</dbReference>
<comment type="subunit">
    <text evidence="7">Part of a complex composed of FtsB, FtsL and FtsQ.</text>
</comment>
<dbReference type="GO" id="GO:0030428">
    <property type="term" value="C:cell septum"/>
    <property type="evidence" value="ECO:0007669"/>
    <property type="project" value="TreeGrafter"/>
</dbReference>
<keyword evidence="7" id="KW-0997">Cell inner membrane</keyword>
<keyword evidence="6 7" id="KW-0131">Cell cycle</keyword>
<sequence length="100" mass="11198">MLRWIGLLLIGLLLVLQWKLWIGADGIREVHALRASVAAQREENTQLTRRNQALEADVKDLKHNGQAVESRARSELGLIKPGETFYQVVEPASASSSHDR</sequence>
<evidence type="ECO:0000256" key="2">
    <source>
        <dbReference type="ARBA" id="ARBA00022618"/>
    </source>
</evidence>
<evidence type="ECO:0000256" key="7">
    <source>
        <dbReference type="HAMAP-Rule" id="MF_00599"/>
    </source>
</evidence>
<evidence type="ECO:0000313" key="8">
    <source>
        <dbReference type="EMBL" id="KGI77522.1"/>
    </source>
</evidence>
<proteinExistence type="inferred from homology"/>
<comment type="similarity">
    <text evidence="7">Belongs to the FtsB family.</text>
</comment>
<evidence type="ECO:0000256" key="1">
    <source>
        <dbReference type="ARBA" id="ARBA00022475"/>
    </source>
</evidence>
<dbReference type="HOGENOM" id="CLU_134863_5_0_6"/>
<dbReference type="EMBL" id="JROI01000011">
    <property type="protein sequence ID" value="KGI77522.1"/>
    <property type="molecule type" value="Genomic_DNA"/>
</dbReference>
<keyword evidence="5 7" id="KW-0472">Membrane</keyword>
<dbReference type="PANTHER" id="PTHR37485">
    <property type="entry name" value="CELL DIVISION PROTEIN FTSB"/>
    <property type="match status" value="1"/>
</dbReference>
<feature type="topological domain" description="Periplasmic" evidence="7">
    <location>
        <begin position="23"/>
        <end position="100"/>
    </location>
</feature>
<evidence type="ECO:0000313" key="11">
    <source>
        <dbReference type="Proteomes" id="UP000560000"/>
    </source>
</evidence>
<dbReference type="GO" id="GO:0043093">
    <property type="term" value="P:FtsZ-dependent cytokinesis"/>
    <property type="evidence" value="ECO:0007669"/>
    <property type="project" value="UniProtKB-UniRule"/>
</dbReference>
<keyword evidence="3 7" id="KW-0812">Transmembrane</keyword>
<gene>
    <name evidence="7" type="primary">ftsB</name>
    <name evidence="9" type="ORF">HNQ86_000355</name>
    <name evidence="8" type="ORF">LF63_0109295</name>
</gene>
<reference evidence="9 11" key="2">
    <citation type="submission" date="2020-08" db="EMBL/GenBank/DDBJ databases">
        <title>Genomic Encyclopedia of Type Strains, Phase IV (KMG-IV): sequencing the most valuable type-strain genomes for metagenomic binning, comparative biology and taxonomic classification.</title>
        <authorList>
            <person name="Goeker M."/>
        </authorList>
    </citation>
    <scope>NUCLEOTIDE SEQUENCE [LARGE SCALE GENOMIC DNA]</scope>
    <source>
        <strain evidence="9 11">DSM 107085</strain>
    </source>
</reference>
<dbReference type="OrthoDB" id="7061211at2"/>
<keyword evidence="7" id="KW-0175">Coiled coil</keyword>
<dbReference type="Proteomes" id="UP000029708">
    <property type="component" value="Unassembled WGS sequence"/>
</dbReference>
<comment type="caution">
    <text evidence="8">The sequence shown here is derived from an EMBL/GenBank/DDBJ whole genome shotgun (WGS) entry which is preliminary data.</text>
</comment>